<dbReference type="GO" id="GO:0036266">
    <property type="term" value="C:Cdc48p-Npl4p-Vms1p AAA ATPase complex"/>
    <property type="evidence" value="ECO:0007669"/>
    <property type="project" value="EnsemblFungi"/>
</dbReference>
<dbReference type="STRING" id="763406.A0A1E3NM29"/>
<comment type="similarity">
    <text evidence="3">Belongs to the NPL4 family.</text>
</comment>
<dbReference type="GO" id="GO:0031625">
    <property type="term" value="F:ubiquitin protein ligase binding"/>
    <property type="evidence" value="ECO:0007669"/>
    <property type="project" value="TreeGrafter"/>
</dbReference>
<dbReference type="GO" id="GO:0030894">
    <property type="term" value="C:replisome"/>
    <property type="evidence" value="ECO:0007669"/>
    <property type="project" value="EnsemblFungi"/>
</dbReference>
<name>A0A1E3NM29_9ASCO</name>
<dbReference type="GO" id="GO:0000839">
    <property type="term" value="C:Hrd1p ubiquitin ligase ERAD-L complex"/>
    <property type="evidence" value="ECO:0007669"/>
    <property type="project" value="EnsemblFungi"/>
</dbReference>
<feature type="domain" description="MPN" evidence="8">
    <location>
        <begin position="245"/>
        <end position="382"/>
    </location>
</feature>
<dbReference type="Pfam" id="PF05020">
    <property type="entry name" value="zf-NPL4"/>
    <property type="match status" value="1"/>
</dbReference>
<evidence type="ECO:0000256" key="1">
    <source>
        <dbReference type="ARBA" id="ARBA00004335"/>
    </source>
</evidence>
<evidence type="ECO:0000259" key="8">
    <source>
        <dbReference type="PROSITE" id="PS50249"/>
    </source>
</evidence>
<evidence type="ECO:0000313" key="9">
    <source>
        <dbReference type="EMBL" id="ODQ47126.1"/>
    </source>
</evidence>
<dbReference type="GO" id="GO:0051228">
    <property type="term" value="P:mitotic spindle disassembly"/>
    <property type="evidence" value="ECO:0007669"/>
    <property type="project" value="EnsemblFungi"/>
</dbReference>
<dbReference type="CDD" id="cd08061">
    <property type="entry name" value="MPN_NPL4"/>
    <property type="match status" value="1"/>
</dbReference>
<dbReference type="PIRSF" id="PIRSF010052">
    <property type="entry name" value="Polyub_prc_Npl4"/>
    <property type="match status" value="1"/>
</dbReference>
<evidence type="ECO:0000256" key="6">
    <source>
        <dbReference type="ARBA" id="ARBA00023010"/>
    </source>
</evidence>
<dbReference type="GO" id="GO:0036435">
    <property type="term" value="F:K48-linked polyubiquitin modification-dependent protein binding"/>
    <property type="evidence" value="ECO:0007669"/>
    <property type="project" value="EnsemblFungi"/>
</dbReference>
<gene>
    <name evidence="9" type="ORF">PICMEDRAFT_19092</name>
</gene>
<dbReference type="GO" id="GO:1990112">
    <property type="term" value="C:RQC complex"/>
    <property type="evidence" value="ECO:0007669"/>
    <property type="project" value="EnsemblFungi"/>
</dbReference>
<keyword evidence="6" id="KW-0811">Translocation</keyword>
<dbReference type="PROSITE" id="PS50249">
    <property type="entry name" value="MPN"/>
    <property type="match status" value="1"/>
</dbReference>
<dbReference type="GeneID" id="30178792"/>
<accession>A0A1E3NM29</accession>
<keyword evidence="5" id="KW-0813">Transport</keyword>
<dbReference type="GO" id="GO:1990116">
    <property type="term" value="P:ribosome-associated ubiquitin-dependent protein catabolic process"/>
    <property type="evidence" value="ECO:0007669"/>
    <property type="project" value="EnsemblFungi"/>
</dbReference>
<dbReference type="GO" id="GO:0048471">
    <property type="term" value="C:perinuclear region of cytoplasm"/>
    <property type="evidence" value="ECO:0007669"/>
    <property type="project" value="UniProtKB-SubCell"/>
</dbReference>
<proteinExistence type="inferred from homology"/>
<dbReference type="GO" id="GO:0043130">
    <property type="term" value="F:ubiquitin binding"/>
    <property type="evidence" value="ECO:0007669"/>
    <property type="project" value="TreeGrafter"/>
</dbReference>
<dbReference type="RefSeq" id="XP_019018239.1">
    <property type="nucleotide sequence ID" value="XM_019162105.1"/>
</dbReference>
<evidence type="ECO:0000256" key="2">
    <source>
        <dbReference type="ARBA" id="ARBA00004556"/>
    </source>
</evidence>
<protein>
    <recommendedName>
        <fullName evidence="4">Nuclear protein localization protein 4</fullName>
    </recommendedName>
</protein>
<dbReference type="GO" id="GO:1900182">
    <property type="term" value="P:positive regulation of protein localization to nucleus"/>
    <property type="evidence" value="ECO:0007669"/>
    <property type="project" value="EnsemblFungi"/>
</dbReference>
<dbReference type="GO" id="GO:0051028">
    <property type="term" value="P:mRNA transport"/>
    <property type="evidence" value="ECO:0007669"/>
    <property type="project" value="UniProtKB-KW"/>
</dbReference>
<keyword evidence="10" id="KW-1185">Reference proteome</keyword>
<feature type="region of interest" description="Disordered" evidence="7">
    <location>
        <begin position="119"/>
        <end position="142"/>
    </location>
</feature>
<dbReference type="GO" id="GO:0000837">
    <property type="term" value="C:Doa10p ubiquitin ligase complex"/>
    <property type="evidence" value="ECO:0007669"/>
    <property type="project" value="EnsemblFungi"/>
</dbReference>
<evidence type="ECO:0000256" key="3">
    <source>
        <dbReference type="ARBA" id="ARBA00011025"/>
    </source>
</evidence>
<keyword evidence="5" id="KW-0509">mRNA transport</keyword>
<dbReference type="Proteomes" id="UP000094455">
    <property type="component" value="Unassembled WGS sequence"/>
</dbReference>
<dbReference type="InterPro" id="IPR016563">
    <property type="entry name" value="Npl4"/>
</dbReference>
<dbReference type="GO" id="GO:0099638">
    <property type="term" value="P:endosome to plasma membrane protein transport"/>
    <property type="evidence" value="ECO:0007669"/>
    <property type="project" value="EnsemblFungi"/>
</dbReference>
<reference evidence="9 10" key="1">
    <citation type="journal article" date="2016" name="Proc. Natl. Acad. Sci. U.S.A.">
        <title>Comparative genomics of biotechnologically important yeasts.</title>
        <authorList>
            <person name="Riley R."/>
            <person name="Haridas S."/>
            <person name="Wolfe K.H."/>
            <person name="Lopes M.R."/>
            <person name="Hittinger C.T."/>
            <person name="Goeker M."/>
            <person name="Salamov A.A."/>
            <person name="Wisecaver J.H."/>
            <person name="Long T.M."/>
            <person name="Calvey C.H."/>
            <person name="Aerts A.L."/>
            <person name="Barry K.W."/>
            <person name="Choi C."/>
            <person name="Clum A."/>
            <person name="Coughlan A.Y."/>
            <person name="Deshpande S."/>
            <person name="Douglass A.P."/>
            <person name="Hanson S.J."/>
            <person name="Klenk H.-P."/>
            <person name="LaButti K.M."/>
            <person name="Lapidus A."/>
            <person name="Lindquist E.A."/>
            <person name="Lipzen A.M."/>
            <person name="Meier-Kolthoff J.P."/>
            <person name="Ohm R.A."/>
            <person name="Otillar R.P."/>
            <person name="Pangilinan J.L."/>
            <person name="Peng Y."/>
            <person name="Rokas A."/>
            <person name="Rosa C.A."/>
            <person name="Scheuner C."/>
            <person name="Sibirny A.A."/>
            <person name="Slot J.C."/>
            <person name="Stielow J.B."/>
            <person name="Sun H."/>
            <person name="Kurtzman C.P."/>
            <person name="Blackwell M."/>
            <person name="Grigoriev I.V."/>
            <person name="Jeffries T.W."/>
        </authorList>
    </citation>
    <scope>NUCLEOTIDE SEQUENCE [LARGE SCALE GENOMIC DNA]</scope>
    <source>
        <strain evidence="9 10">NRRL Y-2026</strain>
    </source>
</reference>
<dbReference type="Pfam" id="PF05021">
    <property type="entry name" value="NPL4"/>
    <property type="match status" value="1"/>
</dbReference>
<evidence type="ECO:0000256" key="7">
    <source>
        <dbReference type="SAM" id="MobiDB-lite"/>
    </source>
</evidence>
<dbReference type="InterPro" id="IPR037518">
    <property type="entry name" value="MPN"/>
</dbReference>
<sequence>MIIRFRSKDGQYRLSCEGDTPFQDVLSELVLTKLPPMDPQTLSVTMPGPDGGERSAGEVGTQTVDGLGLKNGDMLMLKYTASSGNEGGGQSISGKGSVPESVGISKVIDGSAASTSARAAAKQSALDDELDRDPGLIPRKRGPLCKHTDKGMCEYCSPLPPWDREYQADHNIKHLSFHAYVDELNAKVNKKEGGSSYIPPLKPSDFAINRRCPAGHEPWPKGICSKCQPSAITLQRQEFRMVDHVEFENSGMVNNFINAWRLSGVQRVGLLLGRYARYDKIPLGIKVQVEAIYEFPQVDREDGLVLQQWDDEHQVEALADELGLQPVGVIFSDLSDAGRGDGSVICKRHLRSFFLSSLEILFAVHWQLKYRNRCKWSETGAFSSKFVTCVVSGNSSGKIDINAYQAAESAEALVTADLVCASTHPDQMFIKPATPDRYVPDIFYQKINEYGLQVKHNAKPSFPVEFLLVSLTHGFPEKDTGLFRTTDATALAPSAFPVENREYLGDHADLRTLQTYFSCFHTPSNTDPDTFLAELSSFHVLFFLFCANSVLSDADRRVAVRAVRTQDPAVAVQLLDSDGFKTLQTL</sequence>
<comment type="subcellular location">
    <subcellularLocation>
        <location evidence="2">Cytoplasm</location>
        <location evidence="2">Perinuclear region</location>
    </subcellularLocation>
    <subcellularLocation>
        <location evidence="1">Nucleus membrane</location>
        <topology evidence="1">Peripheral membrane protein</topology>
        <orientation evidence="1">Cytoplasmic side</orientation>
    </subcellularLocation>
</comment>
<dbReference type="GO" id="GO:0071629">
    <property type="term" value="P:cytoplasm protein quality control by the ubiquitin-proteasome system"/>
    <property type="evidence" value="ECO:0007669"/>
    <property type="project" value="EnsemblFungi"/>
</dbReference>
<evidence type="ECO:0000256" key="4">
    <source>
        <dbReference type="ARBA" id="ARBA00019709"/>
    </source>
</evidence>
<dbReference type="GO" id="GO:0030970">
    <property type="term" value="P:retrograde protein transport, ER to cytosol"/>
    <property type="evidence" value="ECO:0007669"/>
    <property type="project" value="EnsemblFungi"/>
</dbReference>
<dbReference type="AlphaFoldDB" id="A0A1E3NM29"/>
<evidence type="ECO:0000313" key="10">
    <source>
        <dbReference type="Proteomes" id="UP000094455"/>
    </source>
</evidence>
<dbReference type="GO" id="GO:0072671">
    <property type="term" value="P:mitochondria-associated ubiquitin-dependent protein catabolic process"/>
    <property type="evidence" value="ECO:0007669"/>
    <property type="project" value="EnsemblFungi"/>
</dbReference>
<dbReference type="GO" id="GO:0034098">
    <property type="term" value="C:VCP-NPL4-UFD1 AAA ATPase complex"/>
    <property type="evidence" value="ECO:0007669"/>
    <property type="project" value="EnsemblFungi"/>
</dbReference>
<evidence type="ECO:0000256" key="5">
    <source>
        <dbReference type="ARBA" id="ARBA00022816"/>
    </source>
</evidence>
<dbReference type="GO" id="GO:0070651">
    <property type="term" value="P:nonfunctional rRNA decay"/>
    <property type="evidence" value="ECO:0007669"/>
    <property type="project" value="EnsemblFungi"/>
</dbReference>
<dbReference type="PANTHER" id="PTHR12710">
    <property type="entry name" value="NUCLEAR PROTEIN LOCALIZATION 4"/>
    <property type="match status" value="1"/>
</dbReference>
<dbReference type="OrthoDB" id="10251089at2759"/>
<dbReference type="GO" id="GO:0006274">
    <property type="term" value="P:DNA replication termination"/>
    <property type="evidence" value="ECO:0007669"/>
    <property type="project" value="EnsemblFungi"/>
</dbReference>
<dbReference type="GO" id="GO:0072665">
    <property type="term" value="P:protein localization to vacuole"/>
    <property type="evidence" value="ECO:0007669"/>
    <property type="project" value="EnsemblFungi"/>
</dbReference>
<keyword evidence="6" id="KW-0653">Protein transport</keyword>
<dbReference type="InterPro" id="IPR007717">
    <property type="entry name" value="NPL4_C"/>
</dbReference>
<dbReference type="GO" id="GO:0031965">
    <property type="term" value="C:nuclear membrane"/>
    <property type="evidence" value="ECO:0007669"/>
    <property type="project" value="UniProtKB-SubCell"/>
</dbReference>
<organism evidence="9 10">
    <name type="scientific">Pichia membranifaciens NRRL Y-2026</name>
    <dbReference type="NCBI Taxonomy" id="763406"/>
    <lineage>
        <taxon>Eukaryota</taxon>
        <taxon>Fungi</taxon>
        <taxon>Dikarya</taxon>
        <taxon>Ascomycota</taxon>
        <taxon>Saccharomycotina</taxon>
        <taxon>Pichiomycetes</taxon>
        <taxon>Pichiales</taxon>
        <taxon>Pichiaceae</taxon>
        <taxon>Pichia</taxon>
    </lineage>
</organism>
<dbReference type="EMBL" id="KV454002">
    <property type="protein sequence ID" value="ODQ47126.1"/>
    <property type="molecule type" value="Genomic_DNA"/>
</dbReference>
<feature type="non-terminal residue" evidence="9">
    <location>
        <position position="586"/>
    </location>
</feature>
<dbReference type="InterPro" id="IPR007716">
    <property type="entry name" value="NPL4_Zn-bd_put"/>
</dbReference>
<dbReference type="PANTHER" id="PTHR12710:SF0">
    <property type="entry name" value="NUCLEAR PROTEIN LOCALIZATION PROTEIN 4 HOMOLOG"/>
    <property type="match status" value="1"/>
</dbReference>